<keyword evidence="2" id="KW-1133">Transmembrane helix</keyword>
<keyword evidence="2" id="KW-0472">Membrane</keyword>
<protein>
    <recommendedName>
        <fullName evidence="3">Carbohydrate esterase 2 N-terminal domain-containing protein</fullName>
    </recommendedName>
</protein>
<dbReference type="Pfam" id="PF17996">
    <property type="entry name" value="CE2_N"/>
    <property type="match status" value="1"/>
</dbReference>
<gene>
    <name evidence="4" type="ORF">F5050DRAFT_1774625</name>
</gene>
<sequence>MSTIWFMVDDTDPRLNYIGSWSSVNIGNFTEGLDFDESSRTGPVYNNTLHYTTGNDTVSFRFNGSSYLGVYGTQDGTIANGQLPEIECTLDGAPTWSFGGEYPLGLTNNNMLACRADSRIGGSSPGEHELLINVTNYSNSDWYFDYITFESLVDPVLDGEVLQAGNAELIDDSNYSMLTFGAGWTTDSDDSTVTSIPGSQATLKFNGTSVSLYGDLGNVSNTAAYQIDDQEPVTVQLPAAASQRSPEAKQLLFSADNLSVGEHTVAVVFNGSKSGMPFDINFFYMTSLTASQQASLVSSSPSSSSSSSTSTTSSHSDTGIIIGAVLGSVTAILLLILAVTLLLRKRRQVRLEAATPFEYSGLTTTPFQYQDRVHGPNPGEGSLSYVTQSKINSDTTALSPLRAEGMSTQANSGGNGDSANALTNLKLQQRLIILQEEISRRDRQFAEGSTQQERLLTVHTDSGLRLAGEDTLGINREMVEVPPGYTAD</sequence>
<dbReference type="InterPro" id="IPR040794">
    <property type="entry name" value="CE2_N"/>
</dbReference>
<evidence type="ECO:0000256" key="1">
    <source>
        <dbReference type="SAM" id="MobiDB-lite"/>
    </source>
</evidence>
<dbReference type="Gene3D" id="2.60.120.260">
    <property type="entry name" value="Galactose-binding domain-like"/>
    <property type="match status" value="1"/>
</dbReference>
<accession>A0ABQ8Q7L4</accession>
<keyword evidence="2" id="KW-0812">Transmembrane</keyword>
<evidence type="ECO:0000259" key="3">
    <source>
        <dbReference type="Pfam" id="PF17996"/>
    </source>
</evidence>
<proteinExistence type="predicted"/>
<feature type="transmembrane region" description="Helical" evidence="2">
    <location>
        <begin position="320"/>
        <end position="343"/>
    </location>
</feature>
<name>A0ABQ8Q7L4_9AGAR</name>
<feature type="domain" description="Carbohydrate esterase 2 N-terminal" evidence="3">
    <location>
        <begin position="188"/>
        <end position="268"/>
    </location>
</feature>
<evidence type="ECO:0000256" key="2">
    <source>
        <dbReference type="SAM" id="Phobius"/>
    </source>
</evidence>
<evidence type="ECO:0000313" key="4">
    <source>
        <dbReference type="EMBL" id="KAJ3994449.1"/>
    </source>
</evidence>
<organism evidence="4 5">
    <name type="scientific">Lentinula boryana</name>
    <dbReference type="NCBI Taxonomy" id="40481"/>
    <lineage>
        <taxon>Eukaryota</taxon>
        <taxon>Fungi</taxon>
        <taxon>Dikarya</taxon>
        <taxon>Basidiomycota</taxon>
        <taxon>Agaricomycotina</taxon>
        <taxon>Agaricomycetes</taxon>
        <taxon>Agaricomycetidae</taxon>
        <taxon>Agaricales</taxon>
        <taxon>Marasmiineae</taxon>
        <taxon>Omphalotaceae</taxon>
        <taxon>Lentinula</taxon>
    </lineage>
</organism>
<dbReference type="EMBL" id="MU790703">
    <property type="protein sequence ID" value="KAJ3994449.1"/>
    <property type="molecule type" value="Genomic_DNA"/>
</dbReference>
<comment type="caution">
    <text evidence="4">The sequence shown here is derived from an EMBL/GenBank/DDBJ whole genome shotgun (WGS) entry which is preliminary data.</text>
</comment>
<feature type="region of interest" description="Disordered" evidence="1">
    <location>
        <begin position="297"/>
        <end position="316"/>
    </location>
</feature>
<dbReference type="Proteomes" id="UP001163828">
    <property type="component" value="Unassembled WGS sequence"/>
</dbReference>
<reference evidence="4" key="1">
    <citation type="submission" date="2022-08" db="EMBL/GenBank/DDBJ databases">
        <authorList>
            <consortium name="DOE Joint Genome Institute"/>
            <person name="Min B."/>
            <person name="Riley R."/>
            <person name="Sierra-Patev S."/>
            <person name="Naranjo-Ortiz M."/>
            <person name="Looney B."/>
            <person name="Konkel Z."/>
            <person name="Slot J.C."/>
            <person name="Sakamoto Y."/>
            <person name="Steenwyk J.L."/>
            <person name="Rokas A."/>
            <person name="Carro J."/>
            <person name="Camarero S."/>
            <person name="Ferreira P."/>
            <person name="Molpeceres G."/>
            <person name="Ruiz-Duenas F.J."/>
            <person name="Serrano A."/>
            <person name="Henrissat B."/>
            <person name="Drula E."/>
            <person name="Hughes K.W."/>
            <person name="Mata J.L."/>
            <person name="Ishikawa N.K."/>
            <person name="Vargas-Isla R."/>
            <person name="Ushijima S."/>
            <person name="Smith C.A."/>
            <person name="Ahrendt S."/>
            <person name="Andreopoulos W."/>
            <person name="He G."/>
            <person name="Labutti K."/>
            <person name="Lipzen A."/>
            <person name="Ng V."/>
            <person name="Sandor L."/>
            <person name="Barry K."/>
            <person name="Martinez A.T."/>
            <person name="Xiao Y."/>
            <person name="Gibbons J.G."/>
            <person name="Terashima K."/>
            <person name="Hibbett D.S."/>
            <person name="Grigoriev I.V."/>
        </authorList>
    </citation>
    <scope>NUCLEOTIDE SEQUENCE</scope>
    <source>
        <strain evidence="4">TFB10827</strain>
    </source>
</reference>
<evidence type="ECO:0000313" key="5">
    <source>
        <dbReference type="Proteomes" id="UP001163828"/>
    </source>
</evidence>
<keyword evidence="5" id="KW-1185">Reference proteome</keyword>